<organism evidence="2 3">
    <name type="scientific">Ceratopteris richardii</name>
    <name type="common">Triangle waterfern</name>
    <dbReference type="NCBI Taxonomy" id="49495"/>
    <lineage>
        <taxon>Eukaryota</taxon>
        <taxon>Viridiplantae</taxon>
        <taxon>Streptophyta</taxon>
        <taxon>Embryophyta</taxon>
        <taxon>Tracheophyta</taxon>
        <taxon>Polypodiopsida</taxon>
        <taxon>Polypodiidae</taxon>
        <taxon>Polypodiales</taxon>
        <taxon>Pteridineae</taxon>
        <taxon>Pteridaceae</taxon>
        <taxon>Parkerioideae</taxon>
        <taxon>Ceratopteris</taxon>
    </lineage>
</organism>
<comment type="caution">
    <text evidence="2">The sequence shown here is derived from an EMBL/GenBank/DDBJ whole genome shotgun (WGS) entry which is preliminary data.</text>
</comment>
<dbReference type="Gene3D" id="1.20.5.350">
    <property type="match status" value="1"/>
</dbReference>
<name>A0A8T2R8T5_CERRI</name>
<gene>
    <name evidence="2" type="ORF">KP509_29G084600</name>
</gene>
<dbReference type="SUPFAM" id="SSF90250">
    <property type="entry name" value="Troponin coil-coiled subunits"/>
    <property type="match status" value="1"/>
</dbReference>
<evidence type="ECO:0000313" key="2">
    <source>
        <dbReference type="EMBL" id="KAH7292769.1"/>
    </source>
</evidence>
<proteinExistence type="predicted"/>
<feature type="coiled-coil region" evidence="1">
    <location>
        <begin position="18"/>
        <end position="91"/>
    </location>
</feature>
<dbReference type="EMBL" id="CM035434">
    <property type="protein sequence ID" value="KAH7292769.1"/>
    <property type="molecule type" value="Genomic_DNA"/>
</dbReference>
<keyword evidence="3" id="KW-1185">Reference proteome</keyword>
<protein>
    <submittedName>
        <fullName evidence="2">Uncharacterized protein</fullName>
    </submittedName>
</protein>
<dbReference type="Proteomes" id="UP000825935">
    <property type="component" value="Chromosome 29"/>
</dbReference>
<dbReference type="InterPro" id="IPR038077">
    <property type="entry name" value="Troponin_sf"/>
</dbReference>
<evidence type="ECO:0000313" key="3">
    <source>
        <dbReference type="Proteomes" id="UP000825935"/>
    </source>
</evidence>
<keyword evidence="1" id="KW-0175">Coiled coil</keyword>
<sequence>MIADCHSVGIKEGSPKYDDNLAQRVDRMEREIKKLQETTGRYDYQAGKMAEEFHMKLERMESAQAESDEKMRQLEKENERLTGKLGEWMSERDDERRKCVEGDQKVGKMEEELKAILGKLDALGVGFEGTEKLAKKVDELEAKHESRIWEDRTIREEVEKLSDLVKRREEVPLKTESMMSHLEEERKKMWIRFHQVDDEIFRLQGSDERKEEEIRDLALKLEALRGVVMNGGLLDRIAWLEDNISKLSNHVEALRGRGWR</sequence>
<accession>A0A8T2R8T5</accession>
<evidence type="ECO:0000256" key="1">
    <source>
        <dbReference type="SAM" id="Coils"/>
    </source>
</evidence>
<dbReference type="AlphaFoldDB" id="A0A8T2R8T5"/>
<reference evidence="2" key="1">
    <citation type="submission" date="2021-08" db="EMBL/GenBank/DDBJ databases">
        <title>WGS assembly of Ceratopteris richardii.</title>
        <authorList>
            <person name="Marchant D.B."/>
            <person name="Chen G."/>
            <person name="Jenkins J."/>
            <person name="Shu S."/>
            <person name="Leebens-Mack J."/>
            <person name="Grimwood J."/>
            <person name="Schmutz J."/>
            <person name="Soltis P."/>
            <person name="Soltis D."/>
            <person name="Chen Z.-H."/>
        </authorList>
    </citation>
    <scope>NUCLEOTIDE SEQUENCE</scope>
    <source>
        <strain evidence="2">Whitten #5841</strain>
        <tissue evidence="2">Leaf</tissue>
    </source>
</reference>